<keyword evidence="1" id="KW-1133">Transmembrane helix</keyword>
<reference evidence="2 3" key="1">
    <citation type="journal article" date="2011" name="J. Bacteriol.">
        <title>Complete genome sequence of the cellulose-degrading bacterium Cellulosilyticum lentocellum.</title>
        <authorList>
            <consortium name="US DOE Joint Genome Institute"/>
            <person name="Miller D.A."/>
            <person name="Suen G."/>
            <person name="Bruce D."/>
            <person name="Copeland A."/>
            <person name="Cheng J.F."/>
            <person name="Detter C."/>
            <person name="Goodwin L.A."/>
            <person name="Han C.S."/>
            <person name="Hauser L.J."/>
            <person name="Land M.L."/>
            <person name="Lapidus A."/>
            <person name="Lucas S."/>
            <person name="Meincke L."/>
            <person name="Pitluck S."/>
            <person name="Tapia R."/>
            <person name="Teshima H."/>
            <person name="Woyke T."/>
            <person name="Fox B.G."/>
            <person name="Angert E.R."/>
            <person name="Currie C.R."/>
        </authorList>
    </citation>
    <scope>NUCLEOTIDE SEQUENCE [LARGE SCALE GENOMIC DNA]</scope>
    <source>
        <strain evidence="3">ATCC 49066 / DSM 5427 / NCIMB 11756 / RHM5</strain>
    </source>
</reference>
<organism evidence="2 3">
    <name type="scientific">Cellulosilyticum lentocellum (strain ATCC 49066 / DSM 5427 / NCIMB 11756 / RHM5)</name>
    <name type="common">Clostridium lentocellum</name>
    <dbReference type="NCBI Taxonomy" id="642492"/>
    <lineage>
        <taxon>Bacteria</taxon>
        <taxon>Bacillati</taxon>
        <taxon>Bacillota</taxon>
        <taxon>Clostridia</taxon>
        <taxon>Lachnospirales</taxon>
        <taxon>Cellulosilyticaceae</taxon>
        <taxon>Cellulosilyticum</taxon>
    </lineage>
</organism>
<feature type="transmembrane region" description="Helical" evidence="1">
    <location>
        <begin position="45"/>
        <end position="65"/>
    </location>
</feature>
<keyword evidence="3" id="KW-1185">Reference proteome</keyword>
<dbReference type="Proteomes" id="UP000008467">
    <property type="component" value="Chromosome"/>
</dbReference>
<evidence type="ECO:0000313" key="2">
    <source>
        <dbReference type="EMBL" id="ADZ82729.1"/>
    </source>
</evidence>
<dbReference type="AlphaFoldDB" id="F2JRC0"/>
<keyword evidence="1" id="KW-0472">Membrane</keyword>
<feature type="transmembrane region" description="Helical" evidence="1">
    <location>
        <begin position="21"/>
        <end position="39"/>
    </location>
</feature>
<protein>
    <submittedName>
        <fullName evidence="2">Uncharacterized protein</fullName>
    </submittedName>
</protein>
<proteinExistence type="predicted"/>
<dbReference type="HOGENOM" id="CLU_1728075_0_0_9"/>
<gene>
    <name evidence="2" type="ordered locus">Clole_0997</name>
</gene>
<dbReference type="KEGG" id="cle:Clole_0997"/>
<accession>F2JRC0</accession>
<sequence length="151" mass="17907">MKASSSDKEYGDLMLVVKSRAGIWYTIMLFMWFVVIMMAQEYWRTQRLAVIGLGIIVIILSLVLIRMRHRKISFFEKGIIFKGTFKQDRIHYNDIIEVKEITRKGPTTYVIVLNNGRDLHWSEQEFLKLEFAMDNYRGYMGKKEIKEVNTN</sequence>
<name>F2JRC0_CELLD</name>
<dbReference type="EMBL" id="CP002582">
    <property type="protein sequence ID" value="ADZ82729.1"/>
    <property type="molecule type" value="Genomic_DNA"/>
</dbReference>
<keyword evidence="1" id="KW-0812">Transmembrane</keyword>
<evidence type="ECO:0000256" key="1">
    <source>
        <dbReference type="SAM" id="Phobius"/>
    </source>
</evidence>
<evidence type="ECO:0000313" key="3">
    <source>
        <dbReference type="Proteomes" id="UP000008467"/>
    </source>
</evidence>
<dbReference type="RefSeq" id="WP_013656028.1">
    <property type="nucleotide sequence ID" value="NC_015275.1"/>
</dbReference>